<dbReference type="InParanoid" id="A0A6P7Z8X7"/>
<dbReference type="GO" id="GO:0005615">
    <property type="term" value="C:extracellular space"/>
    <property type="evidence" value="ECO:0007669"/>
    <property type="project" value="InterPro"/>
</dbReference>
<evidence type="ECO:0000256" key="4">
    <source>
        <dbReference type="ARBA" id="ARBA00022737"/>
    </source>
</evidence>
<evidence type="ECO:0000256" key="8">
    <source>
        <dbReference type="SAM" id="SignalP"/>
    </source>
</evidence>
<dbReference type="PROSITE" id="PS01254">
    <property type="entry name" value="FETUIN_1"/>
    <property type="match status" value="1"/>
</dbReference>
<dbReference type="PROSITE" id="PS51530">
    <property type="entry name" value="CYSTATIN_FETUIN_B"/>
    <property type="match status" value="1"/>
</dbReference>
<evidence type="ECO:0000259" key="9">
    <source>
        <dbReference type="PROSITE" id="PS51530"/>
    </source>
</evidence>
<dbReference type="SMART" id="SM00043">
    <property type="entry name" value="CY"/>
    <property type="match status" value="2"/>
</dbReference>
<name>A0A6P7Z8X7_9AMPH</name>
<feature type="signal peptide" evidence="8">
    <location>
        <begin position="1"/>
        <end position="15"/>
    </location>
</feature>
<dbReference type="OrthoDB" id="9941887at2759"/>
<evidence type="ECO:0000313" key="11">
    <source>
        <dbReference type="RefSeq" id="XP_030071865.1"/>
    </source>
</evidence>
<keyword evidence="6" id="KW-0325">Glycoprotein</keyword>
<keyword evidence="4" id="KW-0677">Repeat</keyword>
<protein>
    <submittedName>
        <fullName evidence="11">Fetuin-B-like</fullName>
    </submittedName>
</protein>
<dbReference type="RefSeq" id="XP_030071865.1">
    <property type="nucleotide sequence ID" value="XM_030216005.1"/>
</dbReference>
<keyword evidence="5" id="KW-1015">Disulfide bond</keyword>
<gene>
    <name evidence="11" type="primary">LOC115478563</name>
</gene>
<feature type="domain" description="Cystatin fetuin-B-type" evidence="9">
    <location>
        <begin position="21"/>
        <end position="134"/>
    </location>
</feature>
<dbReference type="InterPro" id="IPR025764">
    <property type="entry name" value="Cystatin_Fetuin_B"/>
</dbReference>
<keyword evidence="3 8" id="KW-0732">Signal</keyword>
<feature type="chain" id="PRO_5027776891" evidence="8">
    <location>
        <begin position="16"/>
        <end position="390"/>
    </location>
</feature>
<reference evidence="11" key="1">
    <citation type="submission" date="2025-08" db="UniProtKB">
        <authorList>
            <consortium name="RefSeq"/>
        </authorList>
    </citation>
    <scope>IDENTIFICATION</scope>
</reference>
<dbReference type="InterPro" id="IPR046350">
    <property type="entry name" value="Cystatin_sf"/>
</dbReference>
<dbReference type="SUPFAM" id="SSF54403">
    <property type="entry name" value="Cystatin/monellin"/>
    <property type="match status" value="2"/>
</dbReference>
<feature type="compositionally biased region" description="Basic residues" evidence="7">
    <location>
        <begin position="278"/>
        <end position="310"/>
    </location>
</feature>
<accession>A0A6P7Z8X7</accession>
<organism evidence="10 11">
    <name type="scientific">Microcaecilia unicolor</name>
    <dbReference type="NCBI Taxonomy" id="1415580"/>
    <lineage>
        <taxon>Eukaryota</taxon>
        <taxon>Metazoa</taxon>
        <taxon>Chordata</taxon>
        <taxon>Craniata</taxon>
        <taxon>Vertebrata</taxon>
        <taxon>Euteleostomi</taxon>
        <taxon>Amphibia</taxon>
        <taxon>Gymnophiona</taxon>
        <taxon>Siphonopidae</taxon>
        <taxon>Microcaecilia</taxon>
    </lineage>
</organism>
<dbReference type="Gene3D" id="3.10.450.10">
    <property type="match status" value="2"/>
</dbReference>
<evidence type="ECO:0000313" key="10">
    <source>
        <dbReference type="Proteomes" id="UP000515156"/>
    </source>
</evidence>
<dbReference type="PANTHER" id="PTHR13814:SF10">
    <property type="entry name" value="FETUIN-B"/>
    <property type="match status" value="1"/>
</dbReference>
<proteinExistence type="predicted"/>
<evidence type="ECO:0000256" key="3">
    <source>
        <dbReference type="ARBA" id="ARBA00022729"/>
    </source>
</evidence>
<comment type="subcellular location">
    <subcellularLocation>
        <location evidence="1">Secreted</location>
    </subcellularLocation>
</comment>
<dbReference type="KEGG" id="muo:115478563"/>
<dbReference type="GO" id="GO:0004869">
    <property type="term" value="F:cysteine-type endopeptidase inhibitor activity"/>
    <property type="evidence" value="ECO:0007669"/>
    <property type="project" value="InterPro"/>
</dbReference>
<sequence length="390" mass="44308">MKLLLLLACIQLCRSVPPSTELPEPVLQDASCNDTLVKVAAGLALDEINSKRTEGYVFNLNRIADAHTQRVGTTGTVFYLQLDLVETKCHVLSKRRAKDCENRPLHQSVYGHCNATYYLNRPGRIARLYSYDCAFHPVSREKINMMCPDCPIASSPDTPIFLETAEKTLQKFNQESNETHYFTILNVTKASMQWVVGPSHFVEYTIYETICIRVHLVVKMYLCERVERQFARLGLCQGSVMKSDIMEHTSVSCEIYEPEKHQEPGDNQQQKEDDDDHKHHHDKKGDKRHGHHHHHHHGKHQGRSHNHKHPNPTNDPHAQLVDPTGSSKIDIFISSPPSESVSPGTADVVKPMPLPFFPPFLVEPTILPFPEKHSEADQCPGEYVVREPLL</sequence>
<dbReference type="InterPro" id="IPR050735">
    <property type="entry name" value="Kininogen_Fetuin_HRG"/>
</dbReference>
<evidence type="ECO:0000256" key="7">
    <source>
        <dbReference type="SAM" id="MobiDB-lite"/>
    </source>
</evidence>
<feature type="region of interest" description="Disordered" evidence="7">
    <location>
        <begin position="259"/>
        <end position="345"/>
    </location>
</feature>
<dbReference type="AlphaFoldDB" id="A0A6P7Z8X7"/>
<dbReference type="InterPro" id="IPR001363">
    <property type="entry name" value="Prot_inh_fetuin_CS"/>
</dbReference>
<dbReference type="FunCoup" id="A0A6P7Z8X7">
    <property type="interactions" value="54"/>
</dbReference>
<evidence type="ECO:0000256" key="1">
    <source>
        <dbReference type="ARBA" id="ARBA00004613"/>
    </source>
</evidence>
<evidence type="ECO:0000256" key="2">
    <source>
        <dbReference type="ARBA" id="ARBA00022525"/>
    </source>
</evidence>
<evidence type="ECO:0000256" key="5">
    <source>
        <dbReference type="ARBA" id="ARBA00023157"/>
    </source>
</evidence>
<dbReference type="GeneID" id="115478563"/>
<dbReference type="InterPro" id="IPR000010">
    <property type="entry name" value="Cystatin_dom"/>
</dbReference>
<evidence type="ECO:0000256" key="6">
    <source>
        <dbReference type="ARBA" id="ARBA00023180"/>
    </source>
</evidence>
<keyword evidence="2" id="KW-0964">Secreted</keyword>
<dbReference type="Proteomes" id="UP000515156">
    <property type="component" value="Chromosome 10"/>
</dbReference>
<dbReference type="PANTHER" id="PTHR13814">
    <property type="entry name" value="FETUIN"/>
    <property type="match status" value="1"/>
</dbReference>
<keyword evidence="10" id="KW-1185">Reference proteome</keyword>
<dbReference type="CDD" id="cd00042">
    <property type="entry name" value="CY"/>
    <property type="match status" value="2"/>
</dbReference>
<dbReference type="Pfam" id="PF00031">
    <property type="entry name" value="Cystatin"/>
    <property type="match status" value="2"/>
</dbReference>